<sequence length="871" mass="99466">MAHSGTLFPPLINLTHSIVAGGTFTQHISQHNYTRSGERPGYVRLLENVATAALHDSVHVVDAPKCHPNTRVAIIQCIIDWGVGMDPEQSGKPILWLTGGAGAGKSAIARSVAERCSDEGLLLGTFFFGAADPTRNHVEKLVATLSSQISIVLPEFKDMVAAFIEDDPLIFDRSIKTQFSTLIIRPLSAILANRPADSTTTPRVIIIDGLDECSAINSQRDLLLALHEVTSTTTLIRFLLCSRPESHLNNAFSLPHIVPVICKIFLDDDYVTSKDIRVYLVDKFRQIKEGHPFRKRLPDPWPTPKTVETLVDKSSGHFIYAATVIRYVESPRHRPDQRLDAIFQLRPPFKDLPFTELDALYRLIISKAEDPSTVLDILTFRVLYGSVHSPSLRACECQYIEAILQLEEGSVEVLLADLQSIVTVSGDSEFPPNVMFLHKSLYDFLSEPQRAGDLYRDLSRAQLSHVARVINIFSSHRASRHDEIWSGSQVTEDHDEMNFGVTTRLSQSIKADWVSSDIIQAIQQFPTSEFLRPLLCNDVTVTEIEGQDLYDVMFNGDLQFIECYFLYLYHIKNISDSTRLLYWEQMRQYCKCVLAVLDDNNLSSKWNAHFVCVYYHLLHDPRYHLPRRLSHIDLFRDTISGIDFGEFGYTITNAIGQQGELPHSKDISTIFHDLMEGIQKDIIFAKAVGFCLALLCEEWRARQDAGRIYGISRHDRRRKREHPWHWRQIVPRPPSLGNRLAVVGSWVPHDQHVKYVVRLTKIRKELRNSKPCEYIKTQVITMQEYFQVKSEPVPQFSRTQHERPQQWPLFVFLLDLLPHILPLAARYEPLVDMCRKKCLSSLSQVWPKKSRRARQAIDSYLRRVDSQEGGP</sequence>
<evidence type="ECO:0000259" key="2">
    <source>
        <dbReference type="Pfam" id="PF24883"/>
    </source>
</evidence>
<gene>
    <name evidence="3" type="ORF">D9613_012803</name>
</gene>
<accession>A0A8H4VVB6</accession>
<dbReference type="Proteomes" id="UP000521872">
    <property type="component" value="Unassembled WGS sequence"/>
</dbReference>
<keyword evidence="1" id="KW-0677">Repeat</keyword>
<dbReference type="AlphaFoldDB" id="A0A8H4VVB6"/>
<dbReference type="PANTHER" id="PTHR10039">
    <property type="entry name" value="AMELOGENIN"/>
    <property type="match status" value="1"/>
</dbReference>
<dbReference type="SUPFAM" id="SSF52540">
    <property type="entry name" value="P-loop containing nucleoside triphosphate hydrolases"/>
    <property type="match status" value="1"/>
</dbReference>
<evidence type="ECO:0000256" key="1">
    <source>
        <dbReference type="ARBA" id="ARBA00022737"/>
    </source>
</evidence>
<name>A0A8H4VVB6_9AGAR</name>
<feature type="domain" description="Nephrocystin 3-like N-terminal" evidence="2">
    <location>
        <begin position="89"/>
        <end position="243"/>
    </location>
</feature>
<comment type="caution">
    <text evidence="3">The sequence shown here is derived from an EMBL/GenBank/DDBJ whole genome shotgun (WGS) entry which is preliminary data.</text>
</comment>
<reference evidence="3 4" key="1">
    <citation type="submission" date="2019-12" db="EMBL/GenBank/DDBJ databases">
        <authorList>
            <person name="Floudas D."/>
            <person name="Bentzer J."/>
            <person name="Ahren D."/>
            <person name="Johansson T."/>
            <person name="Persson P."/>
            <person name="Tunlid A."/>
        </authorList>
    </citation>
    <scope>NUCLEOTIDE SEQUENCE [LARGE SCALE GENOMIC DNA]</scope>
    <source>
        <strain evidence="3 4">CBS 102.39</strain>
    </source>
</reference>
<protein>
    <recommendedName>
        <fullName evidence="2">Nephrocystin 3-like N-terminal domain-containing protein</fullName>
    </recommendedName>
</protein>
<dbReference type="InterPro" id="IPR056884">
    <property type="entry name" value="NPHP3-like_N"/>
</dbReference>
<keyword evidence="4" id="KW-1185">Reference proteome</keyword>
<dbReference type="EMBL" id="JAACJL010000005">
    <property type="protein sequence ID" value="KAF4621660.1"/>
    <property type="molecule type" value="Genomic_DNA"/>
</dbReference>
<evidence type="ECO:0000313" key="3">
    <source>
        <dbReference type="EMBL" id="KAF4621660.1"/>
    </source>
</evidence>
<organism evidence="3 4">
    <name type="scientific">Agrocybe pediades</name>
    <dbReference type="NCBI Taxonomy" id="84607"/>
    <lineage>
        <taxon>Eukaryota</taxon>
        <taxon>Fungi</taxon>
        <taxon>Dikarya</taxon>
        <taxon>Basidiomycota</taxon>
        <taxon>Agaricomycotina</taxon>
        <taxon>Agaricomycetes</taxon>
        <taxon>Agaricomycetidae</taxon>
        <taxon>Agaricales</taxon>
        <taxon>Agaricineae</taxon>
        <taxon>Strophariaceae</taxon>
        <taxon>Agrocybe</taxon>
    </lineage>
</organism>
<evidence type="ECO:0000313" key="4">
    <source>
        <dbReference type="Proteomes" id="UP000521872"/>
    </source>
</evidence>
<dbReference type="InterPro" id="IPR027417">
    <property type="entry name" value="P-loop_NTPase"/>
</dbReference>
<proteinExistence type="predicted"/>
<dbReference type="Gene3D" id="3.40.50.300">
    <property type="entry name" value="P-loop containing nucleotide triphosphate hydrolases"/>
    <property type="match status" value="1"/>
</dbReference>
<dbReference type="Pfam" id="PF24883">
    <property type="entry name" value="NPHP3_N"/>
    <property type="match status" value="1"/>
</dbReference>